<evidence type="ECO:0000313" key="1">
    <source>
        <dbReference type="EMBL" id="KAG0433815.1"/>
    </source>
</evidence>
<organism evidence="1 2">
    <name type="scientific">Ixodes persulcatus</name>
    <name type="common">Taiga tick</name>
    <dbReference type="NCBI Taxonomy" id="34615"/>
    <lineage>
        <taxon>Eukaryota</taxon>
        <taxon>Metazoa</taxon>
        <taxon>Ecdysozoa</taxon>
        <taxon>Arthropoda</taxon>
        <taxon>Chelicerata</taxon>
        <taxon>Arachnida</taxon>
        <taxon>Acari</taxon>
        <taxon>Parasitiformes</taxon>
        <taxon>Ixodida</taxon>
        <taxon>Ixodoidea</taxon>
        <taxon>Ixodidae</taxon>
        <taxon>Ixodinae</taxon>
        <taxon>Ixodes</taxon>
    </lineage>
</organism>
<comment type="caution">
    <text evidence="1">The sequence shown here is derived from an EMBL/GenBank/DDBJ whole genome shotgun (WGS) entry which is preliminary data.</text>
</comment>
<dbReference type="EMBL" id="JABSTQ010009031">
    <property type="protein sequence ID" value="KAG0433815.1"/>
    <property type="molecule type" value="Genomic_DNA"/>
</dbReference>
<accession>A0AC60QI26</accession>
<protein>
    <submittedName>
        <fullName evidence="1">Uncharacterized protein</fullName>
    </submittedName>
</protein>
<evidence type="ECO:0000313" key="2">
    <source>
        <dbReference type="Proteomes" id="UP000805193"/>
    </source>
</evidence>
<keyword evidence="2" id="KW-1185">Reference proteome</keyword>
<reference evidence="1 2" key="1">
    <citation type="journal article" date="2020" name="Cell">
        <title>Large-Scale Comparative Analyses of Tick Genomes Elucidate Their Genetic Diversity and Vector Capacities.</title>
        <authorList>
            <consortium name="Tick Genome and Microbiome Consortium (TIGMIC)"/>
            <person name="Jia N."/>
            <person name="Wang J."/>
            <person name="Shi W."/>
            <person name="Du L."/>
            <person name="Sun Y."/>
            <person name="Zhan W."/>
            <person name="Jiang J.F."/>
            <person name="Wang Q."/>
            <person name="Zhang B."/>
            <person name="Ji P."/>
            <person name="Bell-Sakyi L."/>
            <person name="Cui X.M."/>
            <person name="Yuan T.T."/>
            <person name="Jiang B.G."/>
            <person name="Yang W.F."/>
            <person name="Lam T.T."/>
            <person name="Chang Q.C."/>
            <person name="Ding S.J."/>
            <person name="Wang X.J."/>
            <person name="Zhu J.G."/>
            <person name="Ruan X.D."/>
            <person name="Zhao L."/>
            <person name="Wei J.T."/>
            <person name="Ye R.Z."/>
            <person name="Que T.C."/>
            <person name="Du C.H."/>
            <person name="Zhou Y.H."/>
            <person name="Cheng J.X."/>
            <person name="Dai P.F."/>
            <person name="Guo W.B."/>
            <person name="Han X.H."/>
            <person name="Huang E.J."/>
            <person name="Li L.F."/>
            <person name="Wei W."/>
            <person name="Gao Y.C."/>
            <person name="Liu J.Z."/>
            <person name="Shao H.Z."/>
            <person name="Wang X."/>
            <person name="Wang C.C."/>
            <person name="Yang T.C."/>
            <person name="Huo Q.B."/>
            <person name="Li W."/>
            <person name="Chen H.Y."/>
            <person name="Chen S.E."/>
            <person name="Zhou L.G."/>
            <person name="Ni X.B."/>
            <person name="Tian J.H."/>
            <person name="Sheng Y."/>
            <person name="Liu T."/>
            <person name="Pan Y.S."/>
            <person name="Xia L.Y."/>
            <person name="Li J."/>
            <person name="Zhao F."/>
            <person name="Cao W.C."/>
        </authorList>
    </citation>
    <scope>NUCLEOTIDE SEQUENCE [LARGE SCALE GENOMIC DNA]</scope>
    <source>
        <strain evidence="1">Iper-2018</strain>
    </source>
</reference>
<proteinExistence type="predicted"/>
<gene>
    <name evidence="1" type="ORF">HPB47_019571</name>
</gene>
<name>A0AC60QI26_IXOPE</name>
<dbReference type="Proteomes" id="UP000805193">
    <property type="component" value="Unassembled WGS sequence"/>
</dbReference>
<sequence length="403" mass="44171">MQGPRSAEAVLMEMYSEREVVPPAVRPAPPEPPVPVPGPASPDTTNPDPEGPRPDSGLIPDAPPLPESPVPAGSPLPLPEGPAEVWQPVPEENAQPPEHHPSPGTSLDNSWFEASWSSSHTETATEGASCDSPTVLVPSPPSAATWTTALYALVNGFSKTELSQQCLWPPKSSAPRQVARSGADFSMATYDQGATQEMTERQRNNPNWSLPQKYRLTASNFGCVLDSCRHRARIPDAYSEDSESDVETSPERHRDRYPRHIRPRRVPTGTRGQRLFTTTDPPTRRDFRNALIFVDRASRSSRFFETRDVIELWLLENILHVSDSLPPFRPSAKLRIFDRVRLLYHVELSGWPTALQGYADPSASFLLGAPLPPPPATAAAPDRPNRPAGRGRGCCDSGSIVQK</sequence>